<comment type="caution">
    <text evidence="1">The sequence shown here is derived from an EMBL/GenBank/DDBJ whole genome shotgun (WGS) entry which is preliminary data.</text>
</comment>
<dbReference type="Proteomes" id="UP001275315">
    <property type="component" value="Unassembled WGS sequence"/>
</dbReference>
<keyword evidence="2" id="KW-1185">Reference proteome</keyword>
<proteinExistence type="predicted"/>
<organism evidence="1 2">
    <name type="scientific">Paracerasibacillus soli</name>
    <dbReference type="NCBI Taxonomy" id="480284"/>
    <lineage>
        <taxon>Bacteria</taxon>
        <taxon>Bacillati</taxon>
        <taxon>Bacillota</taxon>
        <taxon>Bacilli</taxon>
        <taxon>Bacillales</taxon>
        <taxon>Bacillaceae</taxon>
        <taxon>Paracerasibacillus</taxon>
    </lineage>
</organism>
<name>A0ABU5CN15_9BACI</name>
<evidence type="ECO:0000313" key="1">
    <source>
        <dbReference type="EMBL" id="MDY0407748.1"/>
    </source>
</evidence>
<dbReference type="RefSeq" id="WP_320378534.1">
    <property type="nucleotide sequence ID" value="NZ_JAWDIQ010000001.1"/>
</dbReference>
<accession>A0ABU5CN15</accession>
<reference evidence="1 2" key="1">
    <citation type="submission" date="2023-10" db="EMBL/GenBank/DDBJ databases">
        <title>Virgibacillus soli CC-YMP-6 genome.</title>
        <authorList>
            <person name="Miliotis G."/>
            <person name="Sengupta P."/>
            <person name="Hameed A."/>
            <person name="Chuvochina M."/>
            <person name="Mcdonagh F."/>
            <person name="Simpson A.C."/>
            <person name="Singh N.K."/>
            <person name="Rekha P.D."/>
            <person name="Raman K."/>
            <person name="Hugenholtz P."/>
            <person name="Venkateswaran K."/>
        </authorList>
    </citation>
    <scope>NUCLEOTIDE SEQUENCE [LARGE SCALE GENOMIC DNA]</scope>
    <source>
        <strain evidence="1 2">CC-YMP-6</strain>
    </source>
</reference>
<dbReference type="EMBL" id="JAWDIQ010000001">
    <property type="protein sequence ID" value="MDY0407748.1"/>
    <property type="molecule type" value="Genomic_DNA"/>
</dbReference>
<sequence>MLITVAIITFGVFTYYSSPTEANKETDKTESIVTDKNGEIVEPLNEDDGNLGH</sequence>
<gene>
    <name evidence="1" type="ORF">RWD45_02885</name>
</gene>
<protein>
    <submittedName>
        <fullName evidence="1">Uncharacterized protein</fullName>
    </submittedName>
</protein>
<evidence type="ECO:0000313" key="2">
    <source>
        <dbReference type="Proteomes" id="UP001275315"/>
    </source>
</evidence>